<feature type="region of interest" description="Disordered" evidence="1">
    <location>
        <begin position="1"/>
        <end position="74"/>
    </location>
</feature>
<protein>
    <submittedName>
        <fullName evidence="2">Uncharacterized protein</fullName>
    </submittedName>
</protein>
<sequence>MGGKRKQSNCTPGKRVKHRQGLEIPSTASTLDQRDKQTAGKRTWTGKPQIHQSSGRKGLTLQPASTRAETTRAERRVQGEIKMFSLTDGFAVLEIQYTSMHSTGASDADLEAKNHVYSGRGKVNLSSPPDRPQTAVLRKEKRARNRTGKKRSCR</sequence>
<keyword evidence="3" id="KW-1185">Reference proteome</keyword>
<dbReference type="Proteomes" id="UP000075880">
    <property type="component" value="Unassembled WGS sequence"/>
</dbReference>
<dbReference type="AlphaFoldDB" id="A0AAG5DHC4"/>
<name>A0AAG5DHC4_ANOAO</name>
<feature type="compositionally biased region" description="Basic residues" evidence="1">
    <location>
        <begin position="139"/>
        <end position="154"/>
    </location>
</feature>
<reference evidence="2" key="1">
    <citation type="submission" date="2024-04" db="UniProtKB">
        <authorList>
            <consortium name="EnsemblMetazoa"/>
        </authorList>
    </citation>
    <scope>IDENTIFICATION</scope>
    <source>
        <strain evidence="2">EBRO</strain>
    </source>
</reference>
<organism evidence="2 3">
    <name type="scientific">Anopheles atroparvus</name>
    <name type="common">European mosquito</name>
    <dbReference type="NCBI Taxonomy" id="41427"/>
    <lineage>
        <taxon>Eukaryota</taxon>
        <taxon>Metazoa</taxon>
        <taxon>Ecdysozoa</taxon>
        <taxon>Arthropoda</taxon>
        <taxon>Hexapoda</taxon>
        <taxon>Insecta</taxon>
        <taxon>Pterygota</taxon>
        <taxon>Neoptera</taxon>
        <taxon>Endopterygota</taxon>
        <taxon>Diptera</taxon>
        <taxon>Nematocera</taxon>
        <taxon>Culicoidea</taxon>
        <taxon>Culicidae</taxon>
        <taxon>Anophelinae</taxon>
        <taxon>Anopheles</taxon>
    </lineage>
</organism>
<accession>A0AAG5DHC4</accession>
<evidence type="ECO:0000256" key="1">
    <source>
        <dbReference type="SAM" id="MobiDB-lite"/>
    </source>
</evidence>
<feature type="region of interest" description="Disordered" evidence="1">
    <location>
        <begin position="119"/>
        <end position="154"/>
    </location>
</feature>
<evidence type="ECO:0000313" key="3">
    <source>
        <dbReference type="Proteomes" id="UP000075880"/>
    </source>
</evidence>
<proteinExistence type="predicted"/>
<dbReference type="EnsemblMetazoa" id="ENSAATROPT011366">
    <property type="protein sequence ID" value="ENSAATROPP010275"/>
    <property type="gene ID" value="ENSAATROPG009259"/>
</dbReference>
<evidence type="ECO:0000313" key="2">
    <source>
        <dbReference type="EnsemblMetazoa" id="ENSAATROPP010275"/>
    </source>
</evidence>